<dbReference type="InterPro" id="IPR000172">
    <property type="entry name" value="GMC_OxRdtase_N"/>
</dbReference>
<feature type="domain" description="Glucose-methanol-choline oxidoreductase N-terminal" evidence="5">
    <location>
        <begin position="147"/>
        <end position="161"/>
    </location>
</feature>
<dbReference type="RefSeq" id="XP_043014855.1">
    <property type="nucleotide sequence ID" value="XM_043146155.1"/>
</dbReference>
<comment type="caution">
    <text evidence="6">The sequence shown here is derived from an EMBL/GenBank/DDBJ whole genome shotgun (WGS) entry which is preliminary data.</text>
</comment>
<dbReference type="GeneID" id="66069419"/>
<organism evidence="6 7">
    <name type="scientific">Marasmius oreades</name>
    <name type="common">fairy-ring Marasmius</name>
    <dbReference type="NCBI Taxonomy" id="181124"/>
    <lineage>
        <taxon>Eukaryota</taxon>
        <taxon>Fungi</taxon>
        <taxon>Dikarya</taxon>
        <taxon>Basidiomycota</taxon>
        <taxon>Agaricomycotina</taxon>
        <taxon>Agaricomycetes</taxon>
        <taxon>Agaricomycetidae</taxon>
        <taxon>Agaricales</taxon>
        <taxon>Marasmiineae</taxon>
        <taxon>Marasmiaceae</taxon>
        <taxon>Marasmius</taxon>
    </lineage>
</organism>
<comment type="cofactor">
    <cofactor evidence="1">
        <name>FAD</name>
        <dbReference type="ChEBI" id="CHEBI:57692"/>
    </cofactor>
</comment>
<evidence type="ECO:0000256" key="2">
    <source>
        <dbReference type="ARBA" id="ARBA00010790"/>
    </source>
</evidence>
<protein>
    <recommendedName>
        <fullName evidence="5">Glucose-methanol-choline oxidoreductase N-terminal domain-containing protein</fullName>
    </recommendedName>
</protein>
<dbReference type="KEGG" id="more:E1B28_000343"/>
<dbReference type="GO" id="GO:0016614">
    <property type="term" value="F:oxidoreductase activity, acting on CH-OH group of donors"/>
    <property type="evidence" value="ECO:0007669"/>
    <property type="project" value="InterPro"/>
</dbReference>
<evidence type="ECO:0000313" key="6">
    <source>
        <dbReference type="EMBL" id="KAG7098385.1"/>
    </source>
</evidence>
<comment type="similarity">
    <text evidence="2">Belongs to the GMC oxidoreductase family.</text>
</comment>
<evidence type="ECO:0000259" key="5">
    <source>
        <dbReference type="PROSITE" id="PS00624"/>
    </source>
</evidence>
<sequence>MSSLQNEKFITANSNLTQFEPSVHGFVGVNSVSLEGSPRRDIEDRLIQTTQEISEFPFNHDMNSGNHLGFGWVQATVGNGVRSSSATSYLGPEFINRSNLNVLVNTRATRLLRANQSLTFSEVELAQDGGSTFQTVMASKEIILSAGSIMSPHVLLHSGIGDSDELAAVGIDVVHHLPSVGKNLTEHPFLWDGYQINSNETFDEANRDLVLAAEQLNEWTLNKTGPLVDSPLVMMGWLRVNESAEIFDRFGDPAAGNSTAHFELFFINGFIGTVPPTGNFMAVGVATVSPVSHGAVTLNSSNPLDNPVIDFHLLQLELYRFIMREAIRSIKRLFSAPAWDRFIIASLTNATTDEELDQYISEKAAGLFHPAGSVVMSARGASWGVLDPDLKVKGVRGLWVVDSSILVSTLLK</sequence>
<reference evidence="6" key="1">
    <citation type="journal article" date="2021" name="Genome Biol. Evol.">
        <title>The assembled and annotated genome of the fairy-ring fungus Marasmius oreades.</title>
        <authorList>
            <person name="Hiltunen M."/>
            <person name="Ament-Velasquez S.L."/>
            <person name="Johannesson H."/>
        </authorList>
    </citation>
    <scope>NUCLEOTIDE SEQUENCE</scope>
    <source>
        <strain evidence="6">03SP1</strain>
    </source>
</reference>
<dbReference type="InterPro" id="IPR012132">
    <property type="entry name" value="GMC_OxRdtase"/>
</dbReference>
<name>A0A9P8AEH7_9AGAR</name>
<dbReference type="Pfam" id="PF05199">
    <property type="entry name" value="GMC_oxred_C"/>
    <property type="match status" value="1"/>
</dbReference>
<dbReference type="Gene3D" id="3.30.560.10">
    <property type="entry name" value="Glucose Oxidase, domain 3"/>
    <property type="match status" value="1"/>
</dbReference>
<gene>
    <name evidence="6" type="ORF">E1B28_000343</name>
</gene>
<dbReference type="SUPFAM" id="SSF51905">
    <property type="entry name" value="FAD/NAD(P)-binding domain"/>
    <property type="match status" value="1"/>
</dbReference>
<proteinExistence type="inferred from homology"/>
<keyword evidence="3" id="KW-0285">Flavoprotein</keyword>
<evidence type="ECO:0000256" key="4">
    <source>
        <dbReference type="ARBA" id="ARBA00022827"/>
    </source>
</evidence>
<evidence type="ECO:0000313" key="7">
    <source>
        <dbReference type="Proteomes" id="UP001049176"/>
    </source>
</evidence>
<keyword evidence="7" id="KW-1185">Reference proteome</keyword>
<dbReference type="PANTHER" id="PTHR11552">
    <property type="entry name" value="GLUCOSE-METHANOL-CHOLINE GMC OXIDOREDUCTASE"/>
    <property type="match status" value="1"/>
</dbReference>
<dbReference type="GO" id="GO:0050660">
    <property type="term" value="F:flavin adenine dinucleotide binding"/>
    <property type="evidence" value="ECO:0007669"/>
    <property type="project" value="InterPro"/>
</dbReference>
<dbReference type="SUPFAM" id="SSF54373">
    <property type="entry name" value="FAD-linked reductases, C-terminal domain"/>
    <property type="match status" value="1"/>
</dbReference>
<dbReference type="Pfam" id="PF00732">
    <property type="entry name" value="GMC_oxred_N"/>
    <property type="match status" value="1"/>
</dbReference>
<dbReference type="Gene3D" id="3.50.50.60">
    <property type="entry name" value="FAD/NAD(P)-binding domain"/>
    <property type="match status" value="1"/>
</dbReference>
<dbReference type="Proteomes" id="UP001049176">
    <property type="component" value="Chromosome 1"/>
</dbReference>
<dbReference type="OrthoDB" id="269227at2759"/>
<dbReference type="InterPro" id="IPR007867">
    <property type="entry name" value="GMC_OxRtase_C"/>
</dbReference>
<keyword evidence="4" id="KW-0274">FAD</keyword>
<dbReference type="PANTHER" id="PTHR11552:SF147">
    <property type="entry name" value="CHOLINE DEHYDROGENASE, MITOCHONDRIAL"/>
    <property type="match status" value="1"/>
</dbReference>
<evidence type="ECO:0000256" key="1">
    <source>
        <dbReference type="ARBA" id="ARBA00001974"/>
    </source>
</evidence>
<evidence type="ECO:0000256" key="3">
    <source>
        <dbReference type="ARBA" id="ARBA00022630"/>
    </source>
</evidence>
<dbReference type="EMBL" id="CM032181">
    <property type="protein sequence ID" value="KAG7098385.1"/>
    <property type="molecule type" value="Genomic_DNA"/>
</dbReference>
<dbReference type="InterPro" id="IPR036188">
    <property type="entry name" value="FAD/NAD-bd_sf"/>
</dbReference>
<accession>A0A9P8AEH7</accession>
<dbReference type="PROSITE" id="PS00624">
    <property type="entry name" value="GMC_OXRED_2"/>
    <property type="match status" value="1"/>
</dbReference>
<dbReference type="AlphaFoldDB" id="A0A9P8AEH7"/>